<evidence type="ECO:0000256" key="12">
    <source>
        <dbReference type="ARBA" id="ARBA00023316"/>
    </source>
</evidence>
<dbReference type="SUPFAM" id="SSF51984">
    <property type="entry name" value="MurCD N-terminal domain"/>
    <property type="match status" value="1"/>
</dbReference>
<evidence type="ECO:0000256" key="2">
    <source>
        <dbReference type="ARBA" id="ARBA00004752"/>
    </source>
</evidence>
<dbReference type="GO" id="GO:0005524">
    <property type="term" value="F:ATP binding"/>
    <property type="evidence" value="ECO:0007669"/>
    <property type="project" value="UniProtKB-UniRule"/>
</dbReference>
<keyword evidence="7 14" id="KW-0547">Nucleotide-binding</keyword>
<dbReference type="InterPro" id="IPR013221">
    <property type="entry name" value="Mur_ligase_cen"/>
</dbReference>
<keyword evidence="12 14" id="KW-0961">Cell wall biogenesis/degradation</keyword>
<evidence type="ECO:0000313" key="18">
    <source>
        <dbReference type="EMBL" id="HIS46460.1"/>
    </source>
</evidence>
<dbReference type="AlphaFoldDB" id="A0A9D1F2K7"/>
<dbReference type="PANTHER" id="PTHR43445">
    <property type="entry name" value="UDP-N-ACETYLMURAMATE--L-ALANINE LIGASE-RELATED"/>
    <property type="match status" value="1"/>
</dbReference>
<dbReference type="Gene3D" id="3.40.1190.10">
    <property type="entry name" value="Mur-like, catalytic domain"/>
    <property type="match status" value="1"/>
</dbReference>
<organism evidence="18 19">
    <name type="scientific">Candidatus Scybalocola faecigallinarum</name>
    <dbReference type="NCBI Taxonomy" id="2840941"/>
    <lineage>
        <taxon>Bacteria</taxon>
        <taxon>Bacillati</taxon>
        <taxon>Bacillota</taxon>
        <taxon>Clostridia</taxon>
        <taxon>Lachnospirales</taxon>
        <taxon>Lachnospiraceae</taxon>
        <taxon>Lachnospiraceae incertae sedis</taxon>
        <taxon>Candidatus Scybalocola (ex Gilroy et al. 2021)</taxon>
    </lineage>
</organism>
<dbReference type="InterPro" id="IPR050061">
    <property type="entry name" value="MurCDEF_pg_biosynth"/>
</dbReference>
<feature type="domain" description="Mur ligase C-terminal" evidence="16">
    <location>
        <begin position="318"/>
        <end position="447"/>
    </location>
</feature>
<evidence type="ECO:0000256" key="5">
    <source>
        <dbReference type="ARBA" id="ARBA00022598"/>
    </source>
</evidence>
<dbReference type="HAMAP" id="MF_00046">
    <property type="entry name" value="MurC"/>
    <property type="match status" value="1"/>
</dbReference>
<feature type="binding site" evidence="14">
    <location>
        <begin position="118"/>
        <end position="124"/>
    </location>
    <ligand>
        <name>ATP</name>
        <dbReference type="ChEBI" id="CHEBI:30616"/>
    </ligand>
</feature>
<evidence type="ECO:0000313" key="19">
    <source>
        <dbReference type="Proteomes" id="UP000823927"/>
    </source>
</evidence>
<keyword evidence="6 14" id="KW-0132">Cell division</keyword>
<evidence type="ECO:0000259" key="15">
    <source>
        <dbReference type="Pfam" id="PF01225"/>
    </source>
</evidence>
<evidence type="ECO:0000259" key="17">
    <source>
        <dbReference type="Pfam" id="PF08245"/>
    </source>
</evidence>
<evidence type="ECO:0000256" key="6">
    <source>
        <dbReference type="ARBA" id="ARBA00022618"/>
    </source>
</evidence>
<reference evidence="18" key="2">
    <citation type="journal article" date="2021" name="PeerJ">
        <title>Extensive microbial diversity within the chicken gut microbiome revealed by metagenomics and culture.</title>
        <authorList>
            <person name="Gilroy R."/>
            <person name="Ravi A."/>
            <person name="Getino M."/>
            <person name="Pursley I."/>
            <person name="Horton D.L."/>
            <person name="Alikhan N.F."/>
            <person name="Baker D."/>
            <person name="Gharbi K."/>
            <person name="Hall N."/>
            <person name="Watson M."/>
            <person name="Adriaenssens E.M."/>
            <person name="Foster-Nyarko E."/>
            <person name="Jarju S."/>
            <person name="Secka A."/>
            <person name="Antonio M."/>
            <person name="Oren A."/>
            <person name="Chaudhuri R.R."/>
            <person name="La Ragione R."/>
            <person name="Hildebrand F."/>
            <person name="Pallen M.J."/>
        </authorList>
    </citation>
    <scope>NUCLEOTIDE SEQUENCE</scope>
    <source>
        <strain evidence="18">CHK178-757</strain>
    </source>
</reference>
<comment type="subcellular location">
    <subcellularLocation>
        <location evidence="1 14">Cytoplasm</location>
    </subcellularLocation>
</comment>
<dbReference type="GO" id="GO:0009252">
    <property type="term" value="P:peptidoglycan biosynthetic process"/>
    <property type="evidence" value="ECO:0007669"/>
    <property type="project" value="UniProtKB-UniRule"/>
</dbReference>
<accession>A0A9D1F2K7</accession>
<proteinExistence type="inferred from homology"/>
<dbReference type="Proteomes" id="UP000823927">
    <property type="component" value="Unassembled WGS sequence"/>
</dbReference>
<dbReference type="Gene3D" id="3.90.190.20">
    <property type="entry name" value="Mur ligase, C-terminal domain"/>
    <property type="match status" value="1"/>
</dbReference>
<evidence type="ECO:0000256" key="13">
    <source>
        <dbReference type="ARBA" id="ARBA00047833"/>
    </source>
</evidence>
<evidence type="ECO:0000256" key="1">
    <source>
        <dbReference type="ARBA" id="ARBA00004496"/>
    </source>
</evidence>
<keyword evidence="5 14" id="KW-0436">Ligase</keyword>
<gene>
    <name evidence="14" type="primary">murC</name>
    <name evidence="18" type="ORF">IAB46_02695</name>
</gene>
<evidence type="ECO:0000256" key="8">
    <source>
        <dbReference type="ARBA" id="ARBA00022840"/>
    </source>
</evidence>
<dbReference type="NCBIfam" id="TIGR01082">
    <property type="entry name" value="murC"/>
    <property type="match status" value="1"/>
</dbReference>
<evidence type="ECO:0000256" key="7">
    <source>
        <dbReference type="ARBA" id="ARBA00022741"/>
    </source>
</evidence>
<dbReference type="SUPFAM" id="SSF53623">
    <property type="entry name" value="MurD-like peptide ligases, catalytic domain"/>
    <property type="match status" value="1"/>
</dbReference>
<evidence type="ECO:0000259" key="16">
    <source>
        <dbReference type="Pfam" id="PF02875"/>
    </source>
</evidence>
<evidence type="ECO:0000256" key="9">
    <source>
        <dbReference type="ARBA" id="ARBA00022960"/>
    </source>
</evidence>
<feature type="domain" description="Mur ligase N-terminal catalytic" evidence="15">
    <location>
        <begin position="11"/>
        <end position="110"/>
    </location>
</feature>
<keyword evidence="11 14" id="KW-0131">Cell cycle</keyword>
<keyword evidence="10 14" id="KW-0573">Peptidoglycan synthesis</keyword>
<dbReference type="InterPro" id="IPR036565">
    <property type="entry name" value="Mur-like_cat_sf"/>
</dbReference>
<comment type="pathway">
    <text evidence="2 14">Cell wall biogenesis; peptidoglycan biosynthesis.</text>
</comment>
<dbReference type="PANTHER" id="PTHR43445:SF3">
    <property type="entry name" value="UDP-N-ACETYLMURAMATE--L-ALANINE LIGASE"/>
    <property type="match status" value="1"/>
</dbReference>
<dbReference type="GO" id="GO:0071555">
    <property type="term" value="P:cell wall organization"/>
    <property type="evidence" value="ECO:0007669"/>
    <property type="project" value="UniProtKB-KW"/>
</dbReference>
<keyword evidence="4 14" id="KW-0963">Cytoplasm</keyword>
<dbReference type="GO" id="GO:0051301">
    <property type="term" value="P:cell division"/>
    <property type="evidence" value="ECO:0007669"/>
    <property type="project" value="UniProtKB-KW"/>
</dbReference>
<dbReference type="Pfam" id="PF01225">
    <property type="entry name" value="Mur_ligase"/>
    <property type="match status" value="1"/>
</dbReference>
<comment type="similarity">
    <text evidence="14">Belongs to the MurCDEF family.</text>
</comment>
<dbReference type="EC" id="6.3.2.8" evidence="3 14"/>
<protein>
    <recommendedName>
        <fullName evidence="3 14">UDP-N-acetylmuramate--L-alanine ligase</fullName>
        <ecNumber evidence="3 14">6.3.2.8</ecNumber>
    </recommendedName>
    <alternativeName>
        <fullName evidence="14">UDP-N-acetylmuramoyl-L-alanine synthetase</fullName>
    </alternativeName>
</protein>
<comment type="caution">
    <text evidence="18">The sequence shown here is derived from an EMBL/GenBank/DDBJ whole genome shotgun (WGS) entry which is preliminary data.</text>
</comment>
<dbReference type="InterPro" id="IPR005758">
    <property type="entry name" value="UDP-N-AcMur_Ala_ligase_MurC"/>
</dbReference>
<sequence>MYQLNFDVPIHVHFMGIGGISMSGLAQILLTRGFTISGSDTHETPITKHLESEGALIHYPQCAQNITDDIDLVVYTAAIHPDNPEFIAANAHHIPMMDRAELLGQIMKHYEKSVAVAGTHGKTTTTSMLSYIMLQSKCDPTISVGGILKAIHGNIRIGHSPYFVAEACEYTNSFLKFHPKMEIILNIEEDHLDFFKDINDIRHSFREFARRLPQDGTLIIHGGIQNWQEITRDLSCKVITFGLEPENDFSAANIAFDDMAQGSFDLMIRGEYVDRIQLSVTGSHNISNALAAIAAGVEMNISMEDIKAGLSAYEGTDRRFEYKGTFDGVTVIDDYAHHPTEIQATLSTAQNYPHKNLWCVFQPHTYTRTKAFLHQFADALSLADKVILADIFPAREEDPGDIHSKDIMNLLLEKGKDVWYFPSFEAIEEFLKKNCTHGDLLITMGAGDVVNIGEDLIRP</sequence>
<comment type="catalytic activity">
    <reaction evidence="13 14">
        <text>UDP-N-acetyl-alpha-D-muramate + L-alanine + ATP = UDP-N-acetyl-alpha-D-muramoyl-L-alanine + ADP + phosphate + H(+)</text>
        <dbReference type="Rhea" id="RHEA:23372"/>
        <dbReference type="ChEBI" id="CHEBI:15378"/>
        <dbReference type="ChEBI" id="CHEBI:30616"/>
        <dbReference type="ChEBI" id="CHEBI:43474"/>
        <dbReference type="ChEBI" id="CHEBI:57972"/>
        <dbReference type="ChEBI" id="CHEBI:70757"/>
        <dbReference type="ChEBI" id="CHEBI:83898"/>
        <dbReference type="ChEBI" id="CHEBI:456216"/>
        <dbReference type="EC" id="6.3.2.8"/>
    </reaction>
</comment>
<keyword evidence="8 14" id="KW-0067">ATP-binding</keyword>
<feature type="domain" description="Mur ligase central" evidence="17">
    <location>
        <begin position="116"/>
        <end position="295"/>
    </location>
</feature>
<dbReference type="Pfam" id="PF08245">
    <property type="entry name" value="Mur_ligase_M"/>
    <property type="match status" value="1"/>
</dbReference>
<dbReference type="EMBL" id="DVIT01000012">
    <property type="protein sequence ID" value="HIS46460.1"/>
    <property type="molecule type" value="Genomic_DNA"/>
</dbReference>
<dbReference type="Gene3D" id="3.40.50.720">
    <property type="entry name" value="NAD(P)-binding Rossmann-like Domain"/>
    <property type="match status" value="1"/>
</dbReference>
<evidence type="ECO:0000256" key="14">
    <source>
        <dbReference type="HAMAP-Rule" id="MF_00046"/>
    </source>
</evidence>
<evidence type="ECO:0000256" key="4">
    <source>
        <dbReference type="ARBA" id="ARBA00022490"/>
    </source>
</evidence>
<dbReference type="GO" id="GO:0005737">
    <property type="term" value="C:cytoplasm"/>
    <property type="evidence" value="ECO:0007669"/>
    <property type="project" value="UniProtKB-SubCell"/>
</dbReference>
<dbReference type="InterPro" id="IPR000713">
    <property type="entry name" value="Mur_ligase_N"/>
</dbReference>
<dbReference type="GO" id="GO:0008763">
    <property type="term" value="F:UDP-N-acetylmuramate-L-alanine ligase activity"/>
    <property type="evidence" value="ECO:0007669"/>
    <property type="project" value="UniProtKB-UniRule"/>
</dbReference>
<evidence type="ECO:0000256" key="11">
    <source>
        <dbReference type="ARBA" id="ARBA00023306"/>
    </source>
</evidence>
<dbReference type="GO" id="GO:0008360">
    <property type="term" value="P:regulation of cell shape"/>
    <property type="evidence" value="ECO:0007669"/>
    <property type="project" value="UniProtKB-KW"/>
</dbReference>
<name>A0A9D1F2K7_9FIRM</name>
<dbReference type="Pfam" id="PF02875">
    <property type="entry name" value="Mur_ligase_C"/>
    <property type="match status" value="1"/>
</dbReference>
<comment type="function">
    <text evidence="14">Cell wall formation.</text>
</comment>
<evidence type="ECO:0000256" key="10">
    <source>
        <dbReference type="ARBA" id="ARBA00022984"/>
    </source>
</evidence>
<keyword evidence="9 14" id="KW-0133">Cell shape</keyword>
<evidence type="ECO:0000256" key="3">
    <source>
        <dbReference type="ARBA" id="ARBA00012211"/>
    </source>
</evidence>
<reference evidence="18" key="1">
    <citation type="submission" date="2020-10" db="EMBL/GenBank/DDBJ databases">
        <authorList>
            <person name="Gilroy R."/>
        </authorList>
    </citation>
    <scope>NUCLEOTIDE SEQUENCE</scope>
    <source>
        <strain evidence="18">CHK178-757</strain>
    </source>
</reference>
<dbReference type="SUPFAM" id="SSF53244">
    <property type="entry name" value="MurD-like peptide ligases, peptide-binding domain"/>
    <property type="match status" value="1"/>
</dbReference>
<dbReference type="InterPro" id="IPR004101">
    <property type="entry name" value="Mur_ligase_C"/>
</dbReference>
<dbReference type="InterPro" id="IPR036615">
    <property type="entry name" value="Mur_ligase_C_dom_sf"/>
</dbReference>